<feature type="transmembrane region" description="Helical" evidence="1">
    <location>
        <begin position="110"/>
        <end position="131"/>
    </location>
</feature>
<evidence type="ECO:0000256" key="1">
    <source>
        <dbReference type="SAM" id="Phobius"/>
    </source>
</evidence>
<keyword evidence="1" id="KW-1133">Transmembrane helix</keyword>
<keyword evidence="1" id="KW-0472">Membrane</keyword>
<dbReference type="EMBL" id="JAEKFT010000067">
    <property type="protein sequence ID" value="MBT0964205.1"/>
    <property type="molecule type" value="Genomic_DNA"/>
</dbReference>
<proteinExistence type="predicted"/>
<keyword evidence="1" id="KW-0812">Transmembrane</keyword>
<gene>
    <name evidence="2" type="ORF">I8J34_23780</name>
</gene>
<name>A0A944DDG9_DENI1</name>
<protein>
    <submittedName>
        <fullName evidence="2">Uncharacterized protein</fullName>
    </submittedName>
</protein>
<evidence type="ECO:0000313" key="2">
    <source>
        <dbReference type="EMBL" id="MBT0964205.1"/>
    </source>
</evidence>
<feature type="transmembrane region" description="Helical" evidence="1">
    <location>
        <begin position="21"/>
        <end position="42"/>
    </location>
</feature>
<dbReference type="Proteomes" id="UP000694660">
    <property type="component" value="Unassembled WGS sequence"/>
</dbReference>
<keyword evidence="3" id="KW-1185">Reference proteome</keyword>
<feature type="transmembrane region" description="Helical" evidence="1">
    <location>
        <begin position="48"/>
        <end position="66"/>
    </location>
</feature>
<feature type="transmembrane region" description="Helical" evidence="1">
    <location>
        <begin position="152"/>
        <end position="171"/>
    </location>
</feature>
<sequence>MSEQQQKTDTVDKKKNPFVEWPIYAAVVSFAVMLLLGLAIFLWNKWSFVPLSGIAVFLFLLSINPIGRYFRLLVSVVGAWGIVILNNAIDFGLYFKNLGIAWLKMNQIPWYIHPLIALVIVILALADIHVRKVQSGSQESKQSLTKNRLQKYKMNLVFVGYLATFSIVAFGTTVKMVGVETWKPVEDKLITKQMVSIDRVADFRGSGCDSDGKPVDIAVFQDTVILKNDSAYYTAFALESAGQFVTVFDISKSEDVPLIPTTTFINGNRYNTYLVSVNEQRQAKIKYVWRDSHYEFDGKGVGMLGITSKSYLSAASARVLLPYKVSMTPYEQPFNDAVQSNCRVIGDNAFQCTNLTNPDAVLFSFKWDLWANCRSS</sequence>
<dbReference type="AlphaFoldDB" id="A0A944DDG9"/>
<reference evidence="3" key="1">
    <citation type="journal article" date="2022" name="ISME J.">
        <title>Genetic and phylogenetic analysis of dissimilatory iodate-reducing bacteria identifies potential niches across the world's oceans.</title>
        <authorList>
            <person name="Reyes-Umana V."/>
            <person name="Henning Z."/>
            <person name="Lee K."/>
            <person name="Barnum T.P."/>
            <person name="Coates J.D."/>
        </authorList>
    </citation>
    <scope>NUCLEOTIDE SEQUENCE [LARGE SCALE GENOMIC DNA]</scope>
    <source>
        <strain evidence="3">IR12</strain>
    </source>
</reference>
<accession>A0A944DDG9</accession>
<dbReference type="RefSeq" id="WP_214364121.1">
    <property type="nucleotide sequence ID" value="NZ_JAEKFT010000067.1"/>
</dbReference>
<comment type="caution">
    <text evidence="2">The sequence shown here is derived from an EMBL/GenBank/DDBJ whole genome shotgun (WGS) entry which is preliminary data.</text>
</comment>
<organism evidence="2 3">
    <name type="scientific">Denitromonas iodatirespirans</name>
    <dbReference type="NCBI Taxonomy" id="2795389"/>
    <lineage>
        <taxon>Bacteria</taxon>
        <taxon>Pseudomonadati</taxon>
        <taxon>Pseudomonadota</taxon>
        <taxon>Betaproteobacteria</taxon>
        <taxon>Rhodocyclales</taxon>
        <taxon>Zoogloeaceae</taxon>
        <taxon>Denitromonas</taxon>
    </lineage>
</organism>
<feature type="transmembrane region" description="Helical" evidence="1">
    <location>
        <begin position="73"/>
        <end position="95"/>
    </location>
</feature>
<evidence type="ECO:0000313" key="3">
    <source>
        <dbReference type="Proteomes" id="UP000694660"/>
    </source>
</evidence>